<evidence type="ECO:0000313" key="2">
    <source>
        <dbReference type="EMBL" id="AIF03046.1"/>
    </source>
</evidence>
<keyword evidence="1" id="KW-0812">Transmembrane</keyword>
<keyword evidence="1" id="KW-0472">Membrane</keyword>
<sequence>MEAPAYTARRLLFGLGLALLMATAFALIDGRLPPAVCAENATECTAGTDISWLVPAFTAVTLFAGLIIHLGITKGLKSPLLHLFPIEGSSAQRERMVSELSESQDEDDLSGAWANLEQGLLSSKVEEE</sequence>
<feature type="transmembrane region" description="Helical" evidence="1">
    <location>
        <begin position="50"/>
        <end position="72"/>
    </location>
</feature>
<keyword evidence="1" id="KW-1133">Transmembrane helix</keyword>
<dbReference type="EMBL" id="KF900668">
    <property type="protein sequence ID" value="AIF03046.1"/>
    <property type="molecule type" value="Genomic_DNA"/>
</dbReference>
<protein>
    <submittedName>
        <fullName evidence="2">Uncharacterized protein</fullName>
    </submittedName>
</protein>
<dbReference type="AlphaFoldDB" id="A0A075GG91"/>
<name>A0A075GG91_9EURY</name>
<accession>A0A075GG91</accession>
<proteinExistence type="predicted"/>
<reference evidence="2" key="1">
    <citation type="journal article" date="2014" name="Genome Biol. Evol.">
        <title>Pangenome evidence for extensive interdomain horizontal transfer affecting lineage core and shell genes in uncultured planktonic thaumarchaeota and euryarchaeota.</title>
        <authorList>
            <person name="Deschamps P."/>
            <person name="Zivanovic Y."/>
            <person name="Moreira D."/>
            <person name="Rodriguez-Valera F."/>
            <person name="Lopez-Garcia P."/>
        </authorList>
    </citation>
    <scope>NUCLEOTIDE SEQUENCE</scope>
</reference>
<organism evidence="2">
    <name type="scientific">uncultured marine group II/III euryarchaeote KM3_160_F12</name>
    <dbReference type="NCBI Taxonomy" id="1457912"/>
    <lineage>
        <taxon>Archaea</taxon>
        <taxon>Methanobacteriati</taxon>
        <taxon>Methanobacteriota</taxon>
        <taxon>environmental samples</taxon>
    </lineage>
</organism>
<evidence type="ECO:0000256" key="1">
    <source>
        <dbReference type="SAM" id="Phobius"/>
    </source>
</evidence>